<keyword evidence="1" id="KW-0812">Transmembrane</keyword>
<feature type="transmembrane region" description="Helical" evidence="1">
    <location>
        <begin position="83"/>
        <end position="105"/>
    </location>
</feature>
<evidence type="ECO:0000313" key="3">
    <source>
        <dbReference type="Proteomes" id="UP000302139"/>
    </source>
</evidence>
<proteinExistence type="predicted"/>
<evidence type="ECO:0000313" key="2">
    <source>
        <dbReference type="EMBL" id="GDY70514.1"/>
    </source>
</evidence>
<accession>A0A4D4MFF1</accession>
<comment type="caution">
    <text evidence="2">The sequence shown here is derived from an EMBL/GenBank/DDBJ whole genome shotgun (WGS) entry which is preliminary data.</text>
</comment>
<feature type="transmembrane region" description="Helical" evidence="1">
    <location>
        <begin position="44"/>
        <end position="63"/>
    </location>
</feature>
<keyword evidence="1" id="KW-0472">Membrane</keyword>
<keyword evidence="1" id="KW-1133">Transmembrane helix</keyword>
<name>A0A4D4MFF1_STRAX</name>
<evidence type="ECO:0000256" key="1">
    <source>
        <dbReference type="SAM" id="Phobius"/>
    </source>
</evidence>
<sequence>MGLGVGLGEGEVEEGAGGCVGVVGVGCFVEGEEGEQAGDGSGGVVLGLLSGVVEVLGVGVGVVEGEGDGVMPWWWRLVRMLVMWGWWVWVSGMAMSQVWWGWWVVGRVRGFQVSW</sequence>
<reference evidence="2 3" key="1">
    <citation type="submission" date="2019-04" db="EMBL/GenBank/DDBJ databases">
        <title>Draft genome sequences of Streptomyces avermitilis NBRC 14893.</title>
        <authorList>
            <person name="Komaki H."/>
            <person name="Tamura T."/>
            <person name="Hosoyama A."/>
        </authorList>
    </citation>
    <scope>NUCLEOTIDE SEQUENCE [LARGE SCALE GENOMIC DNA]</scope>
    <source>
        <strain evidence="2 3">NBRC 14893</strain>
    </source>
</reference>
<gene>
    <name evidence="2" type="ORF">SAV14893_099070</name>
</gene>
<organism evidence="2 3">
    <name type="scientific">Streptomyces avermitilis</name>
    <dbReference type="NCBI Taxonomy" id="33903"/>
    <lineage>
        <taxon>Bacteria</taxon>
        <taxon>Bacillati</taxon>
        <taxon>Actinomycetota</taxon>
        <taxon>Actinomycetes</taxon>
        <taxon>Kitasatosporales</taxon>
        <taxon>Streptomycetaceae</taxon>
        <taxon>Streptomyces</taxon>
    </lineage>
</organism>
<dbReference type="AlphaFoldDB" id="A0A4D4MFF1"/>
<dbReference type="Proteomes" id="UP000302139">
    <property type="component" value="Unassembled WGS sequence"/>
</dbReference>
<protein>
    <submittedName>
        <fullName evidence="2">Uncharacterized protein</fullName>
    </submittedName>
</protein>
<dbReference type="EMBL" id="BJHX01000006">
    <property type="protein sequence ID" value="GDY70514.1"/>
    <property type="molecule type" value="Genomic_DNA"/>
</dbReference>